<dbReference type="EMBL" id="JAFLCK010000021">
    <property type="protein sequence ID" value="MBN8661498.1"/>
    <property type="molecule type" value="Genomic_DNA"/>
</dbReference>
<reference evidence="14" key="1">
    <citation type="submission" date="2021-02" db="EMBL/GenBank/DDBJ databases">
        <title>Genome-Resolved Metagenomics of a Microbial Community Performing Photosynthetic Biological Nutrient Removal.</title>
        <authorList>
            <person name="Mcdaniel E.A."/>
        </authorList>
    </citation>
    <scope>NUCLEOTIDE SEQUENCE</scope>
    <source>
        <strain evidence="14">UWPOB_OBS1</strain>
    </source>
</reference>
<evidence type="ECO:0000256" key="7">
    <source>
        <dbReference type="ARBA" id="ARBA00023004"/>
    </source>
</evidence>
<feature type="domain" description="Serine dehydratase-like alpha subunit" evidence="12">
    <location>
        <begin position="199"/>
        <end position="460"/>
    </location>
</feature>
<dbReference type="AlphaFoldDB" id="A0A8J7TNZ3"/>
<feature type="domain" description="Serine dehydratase beta chain" evidence="13">
    <location>
        <begin position="8"/>
        <end position="160"/>
    </location>
</feature>
<organism evidence="14 15">
    <name type="scientific">Candidatus Obscuribacter phosphatis</name>
    <dbReference type="NCBI Taxonomy" id="1906157"/>
    <lineage>
        <taxon>Bacteria</taxon>
        <taxon>Bacillati</taxon>
        <taxon>Candidatus Melainabacteria</taxon>
        <taxon>Candidatus Obscuribacterales</taxon>
        <taxon>Candidatus Obscuribacteraceae</taxon>
        <taxon>Candidatus Obscuribacter</taxon>
    </lineage>
</organism>
<evidence type="ECO:0000256" key="9">
    <source>
        <dbReference type="ARBA" id="ARBA00023239"/>
    </source>
</evidence>
<evidence type="ECO:0000256" key="6">
    <source>
        <dbReference type="ARBA" id="ARBA00022723"/>
    </source>
</evidence>
<keyword evidence="4 11" id="KW-0312">Gluconeogenesis</keyword>
<evidence type="ECO:0000259" key="13">
    <source>
        <dbReference type="Pfam" id="PF03315"/>
    </source>
</evidence>
<keyword evidence="8 11" id="KW-0411">Iron-sulfur</keyword>
<dbReference type="NCBIfam" id="TIGR00720">
    <property type="entry name" value="sda_mono"/>
    <property type="match status" value="1"/>
</dbReference>
<dbReference type="InterPro" id="IPR004644">
    <property type="entry name" value="Fe-S_L-Ser_mono"/>
</dbReference>
<dbReference type="GO" id="GO:0003941">
    <property type="term" value="F:L-serine ammonia-lyase activity"/>
    <property type="evidence" value="ECO:0007669"/>
    <property type="project" value="UniProtKB-UniRule"/>
</dbReference>
<name>A0A8J7TNZ3_9BACT</name>
<dbReference type="Pfam" id="PF03315">
    <property type="entry name" value="SDH_beta"/>
    <property type="match status" value="1"/>
</dbReference>
<dbReference type="PANTHER" id="PTHR30182:SF1">
    <property type="entry name" value="L-SERINE DEHYDRATASE 1"/>
    <property type="match status" value="1"/>
</dbReference>
<evidence type="ECO:0000256" key="4">
    <source>
        <dbReference type="ARBA" id="ARBA00022432"/>
    </source>
</evidence>
<keyword evidence="5 11" id="KW-0004">4Fe-4S</keyword>
<evidence type="ECO:0000256" key="1">
    <source>
        <dbReference type="ARBA" id="ARBA00001966"/>
    </source>
</evidence>
<dbReference type="GO" id="GO:0006094">
    <property type="term" value="P:gluconeogenesis"/>
    <property type="evidence" value="ECO:0007669"/>
    <property type="project" value="UniProtKB-KW"/>
</dbReference>
<evidence type="ECO:0000256" key="11">
    <source>
        <dbReference type="RuleBase" id="RU366059"/>
    </source>
</evidence>
<evidence type="ECO:0000313" key="15">
    <source>
        <dbReference type="Proteomes" id="UP000664277"/>
    </source>
</evidence>
<evidence type="ECO:0000256" key="10">
    <source>
        <dbReference type="ARBA" id="ARBA00049406"/>
    </source>
</evidence>
<evidence type="ECO:0000259" key="12">
    <source>
        <dbReference type="Pfam" id="PF03313"/>
    </source>
</evidence>
<comment type="caution">
    <text evidence="14">The sequence shown here is derived from an EMBL/GenBank/DDBJ whole genome shotgun (WGS) entry which is preliminary data.</text>
</comment>
<dbReference type="InterPro" id="IPR005131">
    <property type="entry name" value="Ser_deHydtase_bsu"/>
</dbReference>
<protein>
    <recommendedName>
        <fullName evidence="11">L-serine dehydratase</fullName>
        <ecNumber evidence="11">4.3.1.17</ecNumber>
    </recommendedName>
</protein>
<comment type="cofactor">
    <cofactor evidence="1 11">
        <name>[4Fe-4S] cluster</name>
        <dbReference type="ChEBI" id="CHEBI:49883"/>
    </cofactor>
</comment>
<dbReference type="PANTHER" id="PTHR30182">
    <property type="entry name" value="L-SERINE DEHYDRATASE"/>
    <property type="match status" value="1"/>
</dbReference>
<evidence type="ECO:0000256" key="3">
    <source>
        <dbReference type="ARBA" id="ARBA00008636"/>
    </source>
</evidence>
<dbReference type="Proteomes" id="UP000664277">
    <property type="component" value="Unassembled WGS sequence"/>
</dbReference>
<evidence type="ECO:0000313" key="14">
    <source>
        <dbReference type="EMBL" id="MBN8661498.1"/>
    </source>
</evidence>
<proteinExistence type="inferred from homology"/>
<dbReference type="Gene3D" id="3.30.1330.90">
    <property type="entry name" value="D-3-phosphoglycerate dehydrogenase, domain 3"/>
    <property type="match status" value="1"/>
</dbReference>
<keyword evidence="9 11" id="KW-0456">Lyase</keyword>
<dbReference type="GO" id="GO:0051539">
    <property type="term" value="F:4 iron, 4 sulfur cluster binding"/>
    <property type="evidence" value="ECO:0007669"/>
    <property type="project" value="UniProtKB-UniRule"/>
</dbReference>
<evidence type="ECO:0000256" key="5">
    <source>
        <dbReference type="ARBA" id="ARBA00022485"/>
    </source>
</evidence>
<dbReference type="EC" id="4.3.1.17" evidence="11"/>
<dbReference type="InterPro" id="IPR051318">
    <property type="entry name" value="Fe-S_L-Ser"/>
</dbReference>
<evidence type="ECO:0000256" key="2">
    <source>
        <dbReference type="ARBA" id="ARBA00004742"/>
    </source>
</evidence>
<evidence type="ECO:0000256" key="8">
    <source>
        <dbReference type="ARBA" id="ARBA00023014"/>
    </source>
</evidence>
<dbReference type="Pfam" id="PF03313">
    <property type="entry name" value="SDH_alpha"/>
    <property type="match status" value="1"/>
</dbReference>
<keyword evidence="7 11" id="KW-0408">Iron</keyword>
<dbReference type="InterPro" id="IPR005130">
    <property type="entry name" value="Ser_deHydtase-like_asu"/>
</dbReference>
<accession>A0A8J7TNZ3</accession>
<comment type="catalytic activity">
    <reaction evidence="10 11">
        <text>L-serine = pyruvate + NH4(+)</text>
        <dbReference type="Rhea" id="RHEA:19169"/>
        <dbReference type="ChEBI" id="CHEBI:15361"/>
        <dbReference type="ChEBI" id="CHEBI:28938"/>
        <dbReference type="ChEBI" id="CHEBI:33384"/>
        <dbReference type="EC" id="4.3.1.17"/>
    </reaction>
</comment>
<sequence length="462" mass="48810">MRADHISPLDMFKIGVGPSSSHTVGPMVAALAFRESALAWLKKAKPGNYAMVVELYGSLSLTGQGHQTDGAVCAGLAGLNPKSSQVADIWGAMGKLEAEETLDFGSKVKFKPSQDIKWYAWTFNGESLPHPNTMRFCLMQESEPVLAEVILSVGGGFIEKLADTKDLAADSLKESRFKPLPYPYNSAAEFVEQVETSGKQPWELVIANQEALGLSEASLRERLSEILQVFENCIESGLKAEGILPGGLNVRRRAKSLYEKIMAGKESSWSSGLGLKPSVYAIAVNEENAAGGRVVTAPTNGSSGLIPAVFRTLKESRDLSHETLQNGLIVASVVGALVKVHASISGAEVGCQGEVGTSCAMAAAGATAMLGGTVRQIEQAAEIGIEHHLGMTCDPIKGLVQVPCIERNAMGAVKALNAAELSLAGDGQHMISLDKALLVMKQTGLDMNQKYKETATGGLALG</sequence>
<comment type="pathway">
    <text evidence="2">Carbohydrate biosynthesis; gluconeogenesis.</text>
</comment>
<gene>
    <name evidence="14" type="ORF">J0M35_14120</name>
</gene>
<comment type="similarity">
    <text evidence="3 11">Belongs to the iron-sulfur dependent L-serine dehydratase family.</text>
</comment>
<keyword evidence="6 11" id="KW-0479">Metal-binding</keyword>
<dbReference type="InterPro" id="IPR029009">
    <property type="entry name" value="ASB_dom_sf"/>
</dbReference>
<dbReference type="SUPFAM" id="SSF143548">
    <property type="entry name" value="Serine metabolism enzymes domain"/>
    <property type="match status" value="1"/>
</dbReference>
<dbReference type="GO" id="GO:0046872">
    <property type="term" value="F:metal ion binding"/>
    <property type="evidence" value="ECO:0007669"/>
    <property type="project" value="UniProtKB-KW"/>
</dbReference>